<evidence type="ECO:0008006" key="3">
    <source>
        <dbReference type="Google" id="ProtNLM"/>
    </source>
</evidence>
<gene>
    <name evidence="1" type="ORF">ACPOL_2726</name>
</gene>
<dbReference type="AlphaFoldDB" id="A0A2Z5FYT2"/>
<name>A0A2Z5FYT2_9BACT</name>
<accession>A0A2Z5FYT2</accession>
<dbReference type="InterPro" id="IPR009057">
    <property type="entry name" value="Homeodomain-like_sf"/>
</dbReference>
<dbReference type="InterPro" id="IPR036388">
    <property type="entry name" value="WH-like_DNA-bd_sf"/>
</dbReference>
<dbReference type="SUPFAM" id="SSF46689">
    <property type="entry name" value="Homeodomain-like"/>
    <property type="match status" value="1"/>
</dbReference>
<dbReference type="InterPro" id="IPR007367">
    <property type="entry name" value="DUF433"/>
</dbReference>
<reference evidence="1 2" key="1">
    <citation type="journal article" date="2018" name="Front. Microbiol.">
        <title>Hydrolytic Capabilities as a Key to Environmental Success: Chitinolytic and Cellulolytic Acidobacteria From Acidic Sub-arctic Soils and Boreal Peatlands.</title>
        <authorList>
            <person name="Belova S.E."/>
            <person name="Ravin N.V."/>
            <person name="Pankratov T.A."/>
            <person name="Rakitin A.L."/>
            <person name="Ivanova A.A."/>
            <person name="Beletsky A.V."/>
            <person name="Mardanov A.V."/>
            <person name="Sinninghe Damste J.S."/>
            <person name="Dedysh S.N."/>
        </authorList>
    </citation>
    <scope>NUCLEOTIDE SEQUENCE [LARGE SCALE GENOMIC DNA]</scope>
    <source>
        <strain evidence="1 2">SBC82</strain>
    </source>
</reference>
<dbReference type="KEGG" id="abas:ACPOL_2726"/>
<evidence type="ECO:0000313" key="2">
    <source>
        <dbReference type="Proteomes" id="UP000253606"/>
    </source>
</evidence>
<dbReference type="Proteomes" id="UP000253606">
    <property type="component" value="Chromosome"/>
</dbReference>
<sequence length="81" mass="8888">MAHLPESTVMDWTDYPLVEVVPGKVSGVPLLKGTRLPADTILENYEGGSPVEEIAEDFDVSETTIREILSYAASHEKHAHP</sequence>
<dbReference type="EMBL" id="CP030840">
    <property type="protein sequence ID" value="AXC12039.1"/>
    <property type="molecule type" value="Genomic_DNA"/>
</dbReference>
<proteinExistence type="predicted"/>
<dbReference type="Pfam" id="PF04255">
    <property type="entry name" value="DUF433"/>
    <property type="match status" value="1"/>
</dbReference>
<dbReference type="OrthoDB" id="9809529at2"/>
<organism evidence="1 2">
    <name type="scientific">Acidisarcina polymorpha</name>
    <dbReference type="NCBI Taxonomy" id="2211140"/>
    <lineage>
        <taxon>Bacteria</taxon>
        <taxon>Pseudomonadati</taxon>
        <taxon>Acidobacteriota</taxon>
        <taxon>Terriglobia</taxon>
        <taxon>Terriglobales</taxon>
        <taxon>Acidobacteriaceae</taxon>
        <taxon>Acidisarcina</taxon>
    </lineage>
</organism>
<dbReference type="RefSeq" id="WP_114207364.1">
    <property type="nucleotide sequence ID" value="NZ_CP030840.1"/>
</dbReference>
<evidence type="ECO:0000313" key="1">
    <source>
        <dbReference type="EMBL" id="AXC12039.1"/>
    </source>
</evidence>
<dbReference type="Gene3D" id="1.10.10.10">
    <property type="entry name" value="Winged helix-like DNA-binding domain superfamily/Winged helix DNA-binding domain"/>
    <property type="match status" value="1"/>
</dbReference>
<protein>
    <recommendedName>
        <fullName evidence="3">DUF433 domain-containing protein</fullName>
    </recommendedName>
</protein>
<keyword evidence="2" id="KW-1185">Reference proteome</keyword>